<dbReference type="Proteomes" id="UP001054252">
    <property type="component" value="Unassembled WGS sequence"/>
</dbReference>
<accession>A0AAV5KR10</accession>
<evidence type="ECO:0000256" key="1">
    <source>
        <dbReference type="SAM" id="MobiDB-lite"/>
    </source>
</evidence>
<organism evidence="2 3">
    <name type="scientific">Rubroshorea leprosula</name>
    <dbReference type="NCBI Taxonomy" id="152421"/>
    <lineage>
        <taxon>Eukaryota</taxon>
        <taxon>Viridiplantae</taxon>
        <taxon>Streptophyta</taxon>
        <taxon>Embryophyta</taxon>
        <taxon>Tracheophyta</taxon>
        <taxon>Spermatophyta</taxon>
        <taxon>Magnoliopsida</taxon>
        <taxon>eudicotyledons</taxon>
        <taxon>Gunneridae</taxon>
        <taxon>Pentapetalae</taxon>
        <taxon>rosids</taxon>
        <taxon>malvids</taxon>
        <taxon>Malvales</taxon>
        <taxon>Dipterocarpaceae</taxon>
        <taxon>Rubroshorea</taxon>
    </lineage>
</organism>
<proteinExistence type="predicted"/>
<evidence type="ECO:0000313" key="2">
    <source>
        <dbReference type="EMBL" id="GKV27032.1"/>
    </source>
</evidence>
<name>A0AAV5KR10_9ROSI</name>
<protein>
    <submittedName>
        <fullName evidence="2">Uncharacterized protein</fullName>
    </submittedName>
</protein>
<gene>
    <name evidence="2" type="ORF">SLEP1_g36239</name>
</gene>
<reference evidence="2 3" key="1">
    <citation type="journal article" date="2021" name="Commun. Biol.">
        <title>The genome of Shorea leprosula (Dipterocarpaceae) highlights the ecological relevance of drought in aseasonal tropical rainforests.</title>
        <authorList>
            <person name="Ng K.K.S."/>
            <person name="Kobayashi M.J."/>
            <person name="Fawcett J.A."/>
            <person name="Hatakeyama M."/>
            <person name="Paape T."/>
            <person name="Ng C.H."/>
            <person name="Ang C.C."/>
            <person name="Tnah L.H."/>
            <person name="Lee C.T."/>
            <person name="Nishiyama T."/>
            <person name="Sese J."/>
            <person name="O'Brien M.J."/>
            <person name="Copetti D."/>
            <person name="Mohd Noor M.I."/>
            <person name="Ong R.C."/>
            <person name="Putra M."/>
            <person name="Sireger I.Z."/>
            <person name="Indrioko S."/>
            <person name="Kosugi Y."/>
            <person name="Izuno A."/>
            <person name="Isagi Y."/>
            <person name="Lee S.L."/>
            <person name="Shimizu K.K."/>
        </authorList>
    </citation>
    <scope>NUCLEOTIDE SEQUENCE [LARGE SCALE GENOMIC DNA]</scope>
    <source>
        <strain evidence="2">214</strain>
    </source>
</reference>
<sequence>MEATFEVPITIRLSHQKGTSQFLQGGCSLSKLRHKPWLGTPRTTANTSASRELPPPPPPSCSCPRSWSSSSSNARSCLKSSESSLWALLLVGSDAMVVVIYGEEGERDDVEKDTLDEISEERD</sequence>
<feature type="compositionally biased region" description="Low complexity" evidence="1">
    <location>
        <begin position="62"/>
        <end position="75"/>
    </location>
</feature>
<dbReference type="AlphaFoldDB" id="A0AAV5KR10"/>
<evidence type="ECO:0000313" key="3">
    <source>
        <dbReference type="Proteomes" id="UP001054252"/>
    </source>
</evidence>
<keyword evidence="3" id="KW-1185">Reference proteome</keyword>
<comment type="caution">
    <text evidence="2">The sequence shown here is derived from an EMBL/GenBank/DDBJ whole genome shotgun (WGS) entry which is preliminary data.</text>
</comment>
<dbReference type="EMBL" id="BPVZ01000074">
    <property type="protein sequence ID" value="GKV27032.1"/>
    <property type="molecule type" value="Genomic_DNA"/>
</dbReference>
<feature type="region of interest" description="Disordered" evidence="1">
    <location>
        <begin position="102"/>
        <end position="123"/>
    </location>
</feature>
<feature type="region of interest" description="Disordered" evidence="1">
    <location>
        <begin position="34"/>
        <end position="75"/>
    </location>
</feature>